<organism evidence="8">
    <name type="scientific">Petromyzon marinus</name>
    <name type="common">Sea lamprey</name>
    <dbReference type="NCBI Taxonomy" id="7757"/>
    <lineage>
        <taxon>Eukaryota</taxon>
        <taxon>Metazoa</taxon>
        <taxon>Chordata</taxon>
        <taxon>Craniata</taxon>
        <taxon>Vertebrata</taxon>
        <taxon>Cyclostomata</taxon>
        <taxon>Hyperoartia</taxon>
        <taxon>Petromyzontiformes</taxon>
        <taxon>Petromyzontidae</taxon>
        <taxon>Petromyzon</taxon>
    </lineage>
</organism>
<comment type="subcellular location">
    <subcellularLocation>
        <location evidence="1">Membrane</location>
        <topology evidence="1">Multi-pass membrane protein</topology>
    </subcellularLocation>
</comment>
<dbReference type="PANTHER" id="PTHR13439">
    <property type="entry name" value="CT120 PROTEIN"/>
    <property type="match status" value="1"/>
</dbReference>
<sequence length="273" mass="30699">VLCLTSTPAGPAAMESYAKFCCLVIFISFSVFQALFNWVSPPLSRLLCPAFASLTPAKQIEWHSRTVSTLHALIVGFFCLYILWFDDAVNKDPVWGDPKIVQLNIAITTGYLFSDFLLIVCNWNAIGDKFFIMHHLSALYAYYYVMDRGVLPYFANFRQLAELSTPFVNQRWFYEALGYPKAGGPYVVNGVLMAVAFFAVRVAVMPPYYGRMLATVGTEAFARLGTGPQVSWVLSSVCLDVMNVMWMYKIARGCYKVLFVRSRGRPVTNGKSQ</sequence>
<dbReference type="STRING" id="7757.ENSPMAP00000008374"/>
<evidence type="ECO:0000256" key="3">
    <source>
        <dbReference type="ARBA" id="ARBA00022989"/>
    </source>
</evidence>
<dbReference type="InterPro" id="IPR006634">
    <property type="entry name" value="TLC-dom"/>
</dbReference>
<evidence type="ECO:0000256" key="1">
    <source>
        <dbReference type="ARBA" id="ARBA00004141"/>
    </source>
</evidence>
<dbReference type="InterPro" id="IPR050846">
    <property type="entry name" value="TLCD"/>
</dbReference>
<reference evidence="8" key="2">
    <citation type="submission" date="2025-09" db="UniProtKB">
        <authorList>
            <consortium name="Ensembl"/>
        </authorList>
    </citation>
    <scope>IDENTIFICATION</scope>
</reference>
<dbReference type="GO" id="GO:0005783">
    <property type="term" value="C:endoplasmic reticulum"/>
    <property type="evidence" value="ECO:0007669"/>
    <property type="project" value="TreeGrafter"/>
</dbReference>
<dbReference type="GO" id="GO:0055088">
    <property type="term" value="P:lipid homeostasis"/>
    <property type="evidence" value="ECO:0007669"/>
    <property type="project" value="TreeGrafter"/>
</dbReference>
<dbReference type="PROSITE" id="PS50922">
    <property type="entry name" value="TLC"/>
    <property type="match status" value="1"/>
</dbReference>
<evidence type="ECO:0000256" key="5">
    <source>
        <dbReference type="PROSITE-ProRule" id="PRU00205"/>
    </source>
</evidence>
<protein>
    <submittedName>
        <fullName evidence="8">Si:dkey-10f21.4</fullName>
    </submittedName>
</protein>
<keyword evidence="4 5" id="KW-0472">Membrane</keyword>
<evidence type="ECO:0000259" key="7">
    <source>
        <dbReference type="PROSITE" id="PS50922"/>
    </source>
</evidence>
<dbReference type="AlphaFoldDB" id="S4RT34"/>
<dbReference type="OMA" id="MPVYYSH"/>
<evidence type="ECO:0000256" key="4">
    <source>
        <dbReference type="ARBA" id="ARBA00023136"/>
    </source>
</evidence>
<dbReference type="GeneTree" id="ENSGT01010000222313"/>
<evidence type="ECO:0000256" key="6">
    <source>
        <dbReference type="SAM" id="Phobius"/>
    </source>
</evidence>
<accession>S4RT34</accession>
<dbReference type="Pfam" id="PF03798">
    <property type="entry name" value="TRAM_LAG1_CLN8"/>
    <property type="match status" value="1"/>
</dbReference>
<dbReference type="Ensembl" id="ENSPMAT00000008412.1">
    <property type="protein sequence ID" value="ENSPMAP00000008374.1"/>
    <property type="gene ID" value="ENSPMAG00000007614.1"/>
</dbReference>
<feature type="transmembrane region" description="Helical" evidence="6">
    <location>
        <begin position="67"/>
        <end position="85"/>
    </location>
</feature>
<dbReference type="HOGENOM" id="CLU_034597_2_0_1"/>
<feature type="transmembrane region" description="Helical" evidence="6">
    <location>
        <begin position="105"/>
        <end position="126"/>
    </location>
</feature>
<name>S4RT34_PETMA</name>
<feature type="transmembrane region" description="Helical" evidence="6">
    <location>
        <begin position="186"/>
        <end position="209"/>
    </location>
</feature>
<feature type="domain" description="TLC" evidence="7">
    <location>
        <begin position="57"/>
        <end position="259"/>
    </location>
</feature>
<keyword evidence="2 5" id="KW-0812">Transmembrane</keyword>
<reference evidence="8" key="1">
    <citation type="submission" date="2025-08" db="UniProtKB">
        <authorList>
            <consortium name="Ensembl"/>
        </authorList>
    </citation>
    <scope>IDENTIFICATION</scope>
</reference>
<evidence type="ECO:0000256" key="2">
    <source>
        <dbReference type="ARBA" id="ARBA00022692"/>
    </source>
</evidence>
<evidence type="ECO:0000313" key="8">
    <source>
        <dbReference type="Ensembl" id="ENSPMAP00000008374.1"/>
    </source>
</evidence>
<feature type="transmembrane region" description="Helical" evidence="6">
    <location>
        <begin position="17"/>
        <end position="36"/>
    </location>
</feature>
<dbReference type="SMART" id="SM00724">
    <property type="entry name" value="TLC"/>
    <property type="match status" value="1"/>
</dbReference>
<dbReference type="GO" id="GO:0016020">
    <property type="term" value="C:membrane"/>
    <property type="evidence" value="ECO:0007669"/>
    <property type="project" value="UniProtKB-SubCell"/>
</dbReference>
<dbReference type="PANTHER" id="PTHR13439:SF1">
    <property type="entry name" value="TLC DOMAIN-CONTAINING PROTEIN 4"/>
    <property type="match status" value="1"/>
</dbReference>
<keyword evidence="3 6" id="KW-1133">Transmembrane helix</keyword>
<proteinExistence type="predicted"/>